<keyword evidence="7" id="KW-1185">Reference proteome</keyword>
<dbReference type="GO" id="GO:0000976">
    <property type="term" value="F:transcription cis-regulatory region binding"/>
    <property type="evidence" value="ECO:0007669"/>
    <property type="project" value="TreeGrafter"/>
</dbReference>
<keyword evidence="2 6" id="KW-0238">DNA-binding</keyword>
<evidence type="ECO:0000256" key="4">
    <source>
        <dbReference type="SAM" id="MobiDB-lite"/>
    </source>
</evidence>
<evidence type="ECO:0000313" key="6">
    <source>
        <dbReference type="EMBL" id="NYE71003.1"/>
    </source>
</evidence>
<dbReference type="GO" id="GO:0003700">
    <property type="term" value="F:DNA-binding transcription factor activity"/>
    <property type="evidence" value="ECO:0007669"/>
    <property type="project" value="TreeGrafter"/>
</dbReference>
<dbReference type="PANTHER" id="PTHR30146:SF138">
    <property type="entry name" value="TRANSCRIPTIONAL REGULATORY PROTEIN"/>
    <property type="match status" value="1"/>
</dbReference>
<accession>A0A7Y9I6G7</accession>
<keyword evidence="1" id="KW-0805">Transcription regulation</keyword>
<dbReference type="EMBL" id="JACCBU010000001">
    <property type="protein sequence ID" value="NYE71003.1"/>
    <property type="molecule type" value="Genomic_DNA"/>
</dbReference>
<dbReference type="InterPro" id="IPR028082">
    <property type="entry name" value="Peripla_BP_I"/>
</dbReference>
<dbReference type="Gene3D" id="3.40.50.2300">
    <property type="match status" value="2"/>
</dbReference>
<evidence type="ECO:0000313" key="7">
    <source>
        <dbReference type="Proteomes" id="UP000569914"/>
    </source>
</evidence>
<dbReference type="Pfam" id="PF00356">
    <property type="entry name" value="LacI"/>
    <property type="match status" value="1"/>
</dbReference>
<comment type="caution">
    <text evidence="6">The sequence shown here is derived from an EMBL/GenBank/DDBJ whole genome shotgun (WGS) entry which is preliminary data.</text>
</comment>
<keyword evidence="3" id="KW-0804">Transcription</keyword>
<proteinExistence type="predicted"/>
<evidence type="ECO:0000256" key="3">
    <source>
        <dbReference type="ARBA" id="ARBA00023163"/>
    </source>
</evidence>
<dbReference type="Pfam" id="PF13377">
    <property type="entry name" value="Peripla_BP_3"/>
    <property type="match status" value="1"/>
</dbReference>
<dbReference type="InterPro" id="IPR046335">
    <property type="entry name" value="LacI/GalR-like_sensor"/>
</dbReference>
<evidence type="ECO:0000256" key="1">
    <source>
        <dbReference type="ARBA" id="ARBA00023015"/>
    </source>
</evidence>
<dbReference type="SMART" id="SM00354">
    <property type="entry name" value="HTH_LACI"/>
    <property type="match status" value="1"/>
</dbReference>
<dbReference type="PROSITE" id="PS50932">
    <property type="entry name" value="HTH_LACI_2"/>
    <property type="match status" value="1"/>
</dbReference>
<dbReference type="AlphaFoldDB" id="A0A7Y9I6G7"/>
<sequence length="354" mass="37589">MSEAGGADRPATIGDVAAAAGVAASTVSRALNNPGRVNARTRERIEKIAAELNYVPSTQARALSSGRTRTVALLVPDITNPFYFDLIRGTQHQLKAAGYTQLLVDTEESAEVEAEALDRLRTATDGVILTASRLTDDQIIATHRTRPMVTINRNAGTVPTVVIDTPTALRQALDHLLALGHRRLAYLGGPVNSFSNGLRWKTLAEELSARPGLEIVRLGPFAPTMTSGGPAVEAVLNAEATGCIVFNDLIAIGMLERCRARGIDVPGQLSIVGCDDIFGASFCHPPLTTCTAPIERVGQVATTMLLSQINPGLVGRAQSRRSLTLVPTHLTIRSSSGPAPVPVVAERSRDKDRV</sequence>
<dbReference type="CDD" id="cd01392">
    <property type="entry name" value="HTH_LacI"/>
    <property type="match status" value="1"/>
</dbReference>
<dbReference type="InterPro" id="IPR010982">
    <property type="entry name" value="Lambda_DNA-bd_dom_sf"/>
</dbReference>
<dbReference type="SUPFAM" id="SSF47413">
    <property type="entry name" value="lambda repressor-like DNA-binding domains"/>
    <property type="match status" value="1"/>
</dbReference>
<feature type="domain" description="HTH lacI-type" evidence="5">
    <location>
        <begin position="11"/>
        <end position="65"/>
    </location>
</feature>
<protein>
    <submittedName>
        <fullName evidence="6">DNA-binding LacI/PurR family transcriptional regulator</fullName>
    </submittedName>
</protein>
<evidence type="ECO:0000259" key="5">
    <source>
        <dbReference type="PROSITE" id="PS50932"/>
    </source>
</evidence>
<organism evidence="6 7">
    <name type="scientific">Microlunatus parietis</name>
    <dbReference type="NCBI Taxonomy" id="682979"/>
    <lineage>
        <taxon>Bacteria</taxon>
        <taxon>Bacillati</taxon>
        <taxon>Actinomycetota</taxon>
        <taxon>Actinomycetes</taxon>
        <taxon>Propionibacteriales</taxon>
        <taxon>Propionibacteriaceae</taxon>
        <taxon>Microlunatus</taxon>
    </lineage>
</organism>
<name>A0A7Y9I6G7_9ACTN</name>
<dbReference type="InterPro" id="IPR000843">
    <property type="entry name" value="HTH_LacI"/>
</dbReference>
<feature type="region of interest" description="Disordered" evidence="4">
    <location>
        <begin position="334"/>
        <end position="354"/>
    </location>
</feature>
<gene>
    <name evidence="6" type="ORF">BKA15_002332</name>
</gene>
<dbReference type="Proteomes" id="UP000569914">
    <property type="component" value="Unassembled WGS sequence"/>
</dbReference>
<dbReference type="SUPFAM" id="SSF53822">
    <property type="entry name" value="Periplasmic binding protein-like I"/>
    <property type="match status" value="1"/>
</dbReference>
<evidence type="ECO:0000256" key="2">
    <source>
        <dbReference type="ARBA" id="ARBA00023125"/>
    </source>
</evidence>
<reference evidence="6 7" key="1">
    <citation type="submission" date="2020-07" db="EMBL/GenBank/DDBJ databases">
        <title>Sequencing the genomes of 1000 actinobacteria strains.</title>
        <authorList>
            <person name="Klenk H.-P."/>
        </authorList>
    </citation>
    <scope>NUCLEOTIDE SEQUENCE [LARGE SCALE GENOMIC DNA]</scope>
    <source>
        <strain evidence="6 7">DSM 22083</strain>
    </source>
</reference>
<dbReference type="PANTHER" id="PTHR30146">
    <property type="entry name" value="LACI-RELATED TRANSCRIPTIONAL REPRESSOR"/>
    <property type="match status" value="1"/>
</dbReference>
<dbReference type="Gene3D" id="1.10.260.40">
    <property type="entry name" value="lambda repressor-like DNA-binding domains"/>
    <property type="match status" value="1"/>
</dbReference>